<feature type="binding site" evidence="2">
    <location>
        <position position="103"/>
    </location>
    <ligand>
        <name>Fe cation</name>
        <dbReference type="ChEBI" id="CHEBI:24875"/>
    </ligand>
</feature>
<feature type="domain" description="Pirin N-terminal" evidence="4">
    <location>
        <begin position="13"/>
        <end position="117"/>
    </location>
</feature>
<comment type="caution">
    <text evidence="5">The sequence shown here is derived from an EMBL/GenBank/DDBJ whole genome shotgun (WGS) entry which is preliminary data.</text>
</comment>
<dbReference type="Proteomes" id="UP000316988">
    <property type="component" value="Unassembled WGS sequence"/>
</dbReference>
<feature type="binding site" evidence="2">
    <location>
        <position position="59"/>
    </location>
    <ligand>
        <name>Fe cation</name>
        <dbReference type="ChEBI" id="CHEBI:24875"/>
    </ligand>
</feature>
<dbReference type="SUPFAM" id="SSF51182">
    <property type="entry name" value="RmlC-like cupins"/>
    <property type="match status" value="1"/>
</dbReference>
<dbReference type="Gene3D" id="2.60.120.10">
    <property type="entry name" value="Jelly Rolls"/>
    <property type="match status" value="1"/>
</dbReference>
<protein>
    <submittedName>
        <fullName evidence="5">Pirin family protein</fullName>
    </submittedName>
</protein>
<dbReference type="RefSeq" id="WP_143914503.1">
    <property type="nucleotide sequence ID" value="NZ_VLNT01000018.1"/>
</dbReference>
<comment type="similarity">
    <text evidence="1 3">Belongs to the pirin family.</text>
</comment>
<accession>A0A554RU71</accession>
<gene>
    <name evidence="5" type="ORF">FNM00_15760</name>
</gene>
<dbReference type="InterPro" id="IPR012093">
    <property type="entry name" value="Pirin"/>
</dbReference>
<organism evidence="5 6">
    <name type="scientific">Aeromicrobium piscarium</name>
    <dbReference type="NCBI Taxonomy" id="2590901"/>
    <lineage>
        <taxon>Bacteria</taxon>
        <taxon>Bacillati</taxon>
        <taxon>Actinomycetota</taxon>
        <taxon>Actinomycetes</taxon>
        <taxon>Propionibacteriales</taxon>
        <taxon>Nocardioidaceae</taxon>
        <taxon>Aeromicrobium</taxon>
    </lineage>
</organism>
<dbReference type="PANTHER" id="PTHR43212">
    <property type="entry name" value="QUERCETIN 2,3-DIOXYGENASE"/>
    <property type="match status" value="1"/>
</dbReference>
<feature type="binding site" evidence="2">
    <location>
        <position position="101"/>
    </location>
    <ligand>
        <name>Fe cation</name>
        <dbReference type="ChEBI" id="CHEBI:24875"/>
    </ligand>
</feature>
<keyword evidence="2" id="KW-0408">Iron</keyword>
<comment type="cofactor">
    <cofactor evidence="2">
        <name>Fe cation</name>
        <dbReference type="ChEBI" id="CHEBI:24875"/>
    </cofactor>
    <text evidence="2">Binds 1 Fe cation per subunit.</text>
</comment>
<evidence type="ECO:0000256" key="3">
    <source>
        <dbReference type="RuleBase" id="RU003457"/>
    </source>
</evidence>
<evidence type="ECO:0000259" key="4">
    <source>
        <dbReference type="Pfam" id="PF02678"/>
    </source>
</evidence>
<proteinExistence type="inferred from homology"/>
<dbReference type="AlphaFoldDB" id="A0A554RU71"/>
<dbReference type="InterPro" id="IPR011051">
    <property type="entry name" value="RmlC_Cupin_sf"/>
</dbReference>
<dbReference type="PANTHER" id="PTHR43212:SF3">
    <property type="entry name" value="QUERCETIN 2,3-DIOXYGENASE"/>
    <property type="match status" value="1"/>
</dbReference>
<dbReference type="Pfam" id="PF02678">
    <property type="entry name" value="Pirin"/>
    <property type="match status" value="1"/>
</dbReference>
<dbReference type="GO" id="GO:0046872">
    <property type="term" value="F:metal ion binding"/>
    <property type="evidence" value="ECO:0007669"/>
    <property type="project" value="UniProtKB-KW"/>
</dbReference>
<feature type="binding site" evidence="2">
    <location>
        <position position="57"/>
    </location>
    <ligand>
        <name>Fe cation</name>
        <dbReference type="ChEBI" id="CHEBI:24875"/>
    </ligand>
</feature>
<dbReference type="EMBL" id="VLNT01000018">
    <property type="protein sequence ID" value="TSD57654.1"/>
    <property type="molecule type" value="Genomic_DNA"/>
</dbReference>
<keyword evidence="2" id="KW-0479">Metal-binding</keyword>
<dbReference type="PIRSF" id="PIRSF006232">
    <property type="entry name" value="Pirin"/>
    <property type="match status" value="1"/>
</dbReference>
<reference evidence="5 6" key="1">
    <citation type="submission" date="2019-07" db="EMBL/GenBank/DDBJ databases">
        <authorList>
            <person name="Zhao L.H."/>
        </authorList>
    </citation>
    <scope>NUCLEOTIDE SEQUENCE [LARGE SCALE GENOMIC DNA]</scope>
    <source>
        <strain evidence="5 6">Co35</strain>
    </source>
</reference>
<evidence type="ECO:0000313" key="6">
    <source>
        <dbReference type="Proteomes" id="UP000316988"/>
    </source>
</evidence>
<evidence type="ECO:0000313" key="5">
    <source>
        <dbReference type="EMBL" id="TSD57654.1"/>
    </source>
</evidence>
<evidence type="ECO:0000256" key="2">
    <source>
        <dbReference type="PIRSR" id="PIRSR006232-1"/>
    </source>
</evidence>
<dbReference type="OrthoDB" id="321327at2"/>
<dbReference type="InterPro" id="IPR003829">
    <property type="entry name" value="Pirin_N_dom"/>
</dbReference>
<keyword evidence="6" id="KW-1185">Reference proteome</keyword>
<evidence type="ECO:0000256" key="1">
    <source>
        <dbReference type="ARBA" id="ARBA00008416"/>
    </source>
</evidence>
<sequence>MREIRRAEERFHTTGEGVETFHSFSYGAHYDPDNIAFGAIIAINTEHLAPGAGYDAHRHSDVEIVTWVLDGLLAHEDSTGGGGEIPPGLAQRLSAGSGVEHTERNASTVEGLTFVQMMLRSDNEGDPEYAQAEVATEIAGLYRAVDVHAPAELRVATLGEGDVIEMPTAPRTLIHVTRGALLVDGDRLTPGDEIRTDDPVGELRADTATEALVWLLS</sequence>
<name>A0A554RU71_9ACTN</name>
<dbReference type="InterPro" id="IPR014710">
    <property type="entry name" value="RmlC-like_jellyroll"/>
</dbReference>